<feature type="compositionally biased region" description="Polar residues" evidence="1">
    <location>
        <begin position="71"/>
        <end position="90"/>
    </location>
</feature>
<evidence type="ECO:0000256" key="1">
    <source>
        <dbReference type="SAM" id="MobiDB-lite"/>
    </source>
</evidence>
<gene>
    <name evidence="2" type="ORF">TrRE_jg12141</name>
</gene>
<dbReference type="OrthoDB" id="550575at2759"/>
<feature type="region of interest" description="Disordered" evidence="1">
    <location>
        <begin position="37"/>
        <end position="92"/>
    </location>
</feature>
<dbReference type="Gene3D" id="3.80.10.10">
    <property type="entry name" value="Ribonuclease Inhibitor"/>
    <property type="match status" value="1"/>
</dbReference>
<protein>
    <submittedName>
        <fullName evidence="2">Uncharacterized protein</fullName>
    </submittedName>
</protein>
<proteinExistence type="predicted"/>
<organism evidence="2 3">
    <name type="scientific">Triparma retinervis</name>
    <dbReference type="NCBI Taxonomy" id="2557542"/>
    <lineage>
        <taxon>Eukaryota</taxon>
        <taxon>Sar</taxon>
        <taxon>Stramenopiles</taxon>
        <taxon>Ochrophyta</taxon>
        <taxon>Bolidophyceae</taxon>
        <taxon>Parmales</taxon>
        <taxon>Triparmaceae</taxon>
        <taxon>Triparma</taxon>
    </lineage>
</organism>
<name>A0A9W7F746_9STRA</name>
<dbReference type="InterPro" id="IPR032675">
    <property type="entry name" value="LRR_dom_sf"/>
</dbReference>
<evidence type="ECO:0000313" key="2">
    <source>
        <dbReference type="EMBL" id="GMI03244.1"/>
    </source>
</evidence>
<dbReference type="EMBL" id="BRXZ01000021">
    <property type="protein sequence ID" value="GMI03244.1"/>
    <property type="molecule type" value="Genomic_DNA"/>
</dbReference>
<dbReference type="AlphaFoldDB" id="A0A9W7F746"/>
<reference evidence="2" key="1">
    <citation type="submission" date="2022-07" db="EMBL/GenBank/DDBJ databases">
        <title>Genome analysis of Parmales, a sister group of diatoms, reveals the evolutionary specialization of diatoms from phago-mixotrophs to photoautotrophs.</title>
        <authorList>
            <person name="Ban H."/>
            <person name="Sato S."/>
            <person name="Yoshikawa S."/>
            <person name="Kazumasa Y."/>
            <person name="Nakamura Y."/>
            <person name="Ichinomiya M."/>
            <person name="Saitoh K."/>
            <person name="Sato N."/>
            <person name="Blanc-Mathieu R."/>
            <person name="Endo H."/>
            <person name="Kuwata A."/>
            <person name="Ogata H."/>
        </authorList>
    </citation>
    <scope>NUCLEOTIDE SEQUENCE</scope>
</reference>
<dbReference type="SUPFAM" id="SSF52047">
    <property type="entry name" value="RNI-like"/>
    <property type="match status" value="1"/>
</dbReference>
<keyword evidence="3" id="KW-1185">Reference proteome</keyword>
<evidence type="ECO:0000313" key="3">
    <source>
        <dbReference type="Proteomes" id="UP001165082"/>
    </source>
</evidence>
<feature type="compositionally biased region" description="Basic and acidic residues" evidence="1">
    <location>
        <begin position="38"/>
        <end position="68"/>
    </location>
</feature>
<accession>A0A9W7F746</accession>
<comment type="caution">
    <text evidence="2">The sequence shown here is derived from an EMBL/GenBank/DDBJ whole genome shotgun (WGS) entry which is preliminary data.</text>
</comment>
<sequence>MSAAAAMYWTVKTISTRTEKKDCACIGEMDTTSVFAFRDSEGNKGSLEDREERGAPPSAEETKEDGKIDPISSNHRGPSPNPLLSTNKSTASREYRDGTFAEDHALVPYDREVTIFTNFGVGGRFLSEGKRGNKVCWKTASDTLIGGRNRRAWVVRKAPKEKQLTKQREESAEYKRRNDNFVRCGDVVYLESFEHPGYFVKPSPKGVNILALGREGSELQVAAPSLRFAIKLGERTSMYRAAAVSARNAKSQGQERRKRLLQSIMEAKQQKQLRKCINNVVPEVIIMSILSFFTGCNLPNHVVPSGLYPHEVQEYMDKLPVSARKENVKHLKRAREVCKQWECAASSLIKGIRAYEMILGCGAGTPKRQLQSRFDKFPSLTSINLRNMDALGSCDVARLKFPTLSLRCLNLGGCYRLDDDVADTLAEMKSLVHLNVATTRITDYGIEIITASLKHLATVNFFGMKLITKRAARLVVDTQKNLKSLNLRGAGETLITTDQGKMLKMLCALDECEVLTGKMGDDGVYN</sequence>
<dbReference type="Proteomes" id="UP001165082">
    <property type="component" value="Unassembled WGS sequence"/>
</dbReference>